<dbReference type="AlphaFoldDB" id="A0A062TZS4"/>
<dbReference type="STRING" id="1280941.HY2_05535"/>
<dbReference type="RefSeq" id="WP_034829077.1">
    <property type="nucleotide sequence ID" value="NZ_AWFA01000067.1"/>
</dbReference>
<dbReference type="InterPro" id="IPR011042">
    <property type="entry name" value="6-blade_b-propeller_TolB-like"/>
</dbReference>
<protein>
    <submittedName>
        <fullName evidence="1">Uncharacterized protein</fullName>
    </submittedName>
</protein>
<reference evidence="1 2" key="1">
    <citation type="submission" date="2013-04" db="EMBL/GenBank/DDBJ databases">
        <title>Hyphomonas sp. T24B3 Genome Sequencing.</title>
        <authorList>
            <person name="Lai Q."/>
            <person name="Shao Z."/>
        </authorList>
    </citation>
    <scope>NUCLEOTIDE SEQUENCE [LARGE SCALE GENOMIC DNA]</scope>
    <source>
        <strain evidence="1 2">T24B3</strain>
    </source>
</reference>
<dbReference type="EMBL" id="AWFB01000089">
    <property type="protein sequence ID" value="RAN30462.1"/>
    <property type="molecule type" value="Genomic_DNA"/>
</dbReference>
<dbReference type="PROSITE" id="PS51662">
    <property type="entry name" value="BP_PHYTASE"/>
    <property type="match status" value="1"/>
</dbReference>
<keyword evidence="2" id="KW-1185">Reference proteome</keyword>
<dbReference type="Proteomes" id="UP000249123">
    <property type="component" value="Unassembled WGS sequence"/>
</dbReference>
<dbReference type="GO" id="GO:0016158">
    <property type="term" value="F:inositol hexakisphosphate 3-phosphatase activity"/>
    <property type="evidence" value="ECO:0007669"/>
    <property type="project" value="InterPro"/>
</dbReference>
<dbReference type="Gene3D" id="2.120.10.30">
    <property type="entry name" value="TolB, C-terminal domain"/>
    <property type="match status" value="1"/>
</dbReference>
<evidence type="ECO:0000313" key="2">
    <source>
        <dbReference type="Proteomes" id="UP000249123"/>
    </source>
</evidence>
<name>A0A062TZS4_9PROT</name>
<dbReference type="Pfam" id="PF02333">
    <property type="entry name" value="Phytase"/>
    <property type="match status" value="1"/>
</dbReference>
<dbReference type="OrthoDB" id="8696437at2"/>
<dbReference type="SUPFAM" id="SSF50956">
    <property type="entry name" value="Thermostable phytase (3-phytase)"/>
    <property type="match status" value="1"/>
</dbReference>
<dbReference type="eggNOG" id="COG4247">
    <property type="taxonomic scope" value="Bacteria"/>
</dbReference>
<dbReference type="InterPro" id="IPR003431">
    <property type="entry name" value="B-propeller_Phytase"/>
</dbReference>
<gene>
    <name evidence="1" type="ORF">HY3_06510</name>
</gene>
<sequence>MKRHFPLAALLVAACATEPAQDIYEVETANVYAAFETDPMPTKGDTADDPALWVNPDDASKSLILGTNKDEGLYVYDLTGKKTQFIDTGRINNVDVRGNVAIASNDETNSISWFSIDPATQTVTHIGDTPTLKDEPYGICAGLIDDNFLAIPTYKDGTIQVWSVPYDEAAGLNAELVRTHKFDSQLEGCVVEDDGRQVFVGEEEYGIWKLDLVNDESTPISVDSIAARQGLVADVEGISIWKGEEGYGYLVASAQAANRYVIYDLEPPHARVGVISIVESPDGSVDGVTHTDGLDINSTPLPGFPKGVMIVQDDANPKSEINQNYKIIDWARIEAATRLNDRP</sequence>
<proteinExistence type="predicted"/>
<dbReference type="PROSITE" id="PS51257">
    <property type="entry name" value="PROKAR_LIPOPROTEIN"/>
    <property type="match status" value="1"/>
</dbReference>
<evidence type="ECO:0000313" key="1">
    <source>
        <dbReference type="EMBL" id="RAN30462.1"/>
    </source>
</evidence>
<accession>A0A062TZS4</accession>
<organism evidence="1 2">
    <name type="scientific">Hyphomonas pacifica</name>
    <dbReference type="NCBI Taxonomy" id="1280941"/>
    <lineage>
        <taxon>Bacteria</taxon>
        <taxon>Pseudomonadati</taxon>
        <taxon>Pseudomonadota</taxon>
        <taxon>Alphaproteobacteria</taxon>
        <taxon>Hyphomonadales</taxon>
        <taxon>Hyphomonadaceae</taxon>
        <taxon>Hyphomonas</taxon>
    </lineage>
</organism>
<comment type="caution">
    <text evidence="1">The sequence shown here is derived from an EMBL/GenBank/DDBJ whole genome shotgun (WGS) entry which is preliminary data.</text>
</comment>